<proteinExistence type="predicted"/>
<dbReference type="Pfam" id="PF04233">
    <property type="entry name" value="Phage_Mu_F"/>
    <property type="match status" value="1"/>
</dbReference>
<protein>
    <submittedName>
        <fullName evidence="2">Minor capsid protein</fullName>
    </submittedName>
</protein>
<feature type="domain" description="Phage head morphogenesis" evidence="1">
    <location>
        <begin position="202"/>
        <end position="306"/>
    </location>
</feature>
<dbReference type="InterPro" id="IPR006528">
    <property type="entry name" value="Phage_head_morphogenesis_dom"/>
</dbReference>
<reference evidence="2" key="1">
    <citation type="journal article" date="2021" name="Proc. Natl. Acad. Sci. U.S.A.">
        <title>A Catalog of Tens of Thousands of Viruses from Human Metagenomes Reveals Hidden Associations with Chronic Diseases.</title>
        <authorList>
            <person name="Tisza M.J."/>
            <person name="Buck C.B."/>
        </authorList>
    </citation>
    <scope>NUCLEOTIDE SEQUENCE</scope>
    <source>
        <strain evidence="2">Ct31P9</strain>
    </source>
</reference>
<dbReference type="EMBL" id="BK032738">
    <property type="protein sequence ID" value="DAF57715.1"/>
    <property type="molecule type" value="Genomic_DNA"/>
</dbReference>
<evidence type="ECO:0000313" key="2">
    <source>
        <dbReference type="EMBL" id="DAF57715.1"/>
    </source>
</evidence>
<name>A0A8S5T3W9_9CAUD</name>
<dbReference type="NCBIfam" id="TIGR01641">
    <property type="entry name" value="phageSPP1_gp7"/>
    <property type="match status" value="1"/>
</dbReference>
<accession>A0A8S5T3W9</accession>
<sequence length="546" mass="62963">MPNNSSLEYWKKRYEEEMERVMHQADGPKKDLRKYADTVIRRLEKDINDWYQRYANENGMSLADAKKQLDARELKAFNMDLEEYRAIAERDELSEEHKKMLKQASARQQLDRVQELYINTVQELELWAKYQDSTISDLLSNVYESSNYRAAWMTQSMKGQYDMYAQVDHRTIQRIIDSPWAPDGKNFSARIWDNRKQLATSLQNDFIQALIAGDGTATMSEAIAKRMNTSYNNANRLVETELARVHSQAFMDCMSELDIDAVEILATLDGKTSPICRRMDGKVVQRKDAKPGITIPPFHCHCRSTTVPYIPAVYGSERAARDPKTGKTVFVDGELDYGEWKKRYISESRIDDRGKDTPPNEGKTSPVHVKQMGSYEAGIENAYQKALSHGKRTGTEGLFWRDKKGNVAYPDLSGDSSSVVFPPELVRFLEKRPAKSVDCVHNHPRSSSFSSDDLIVMRNFESIDKMLVIGHNGIKYKISIGTGERPYRAEIRAIYEQIKWEYKGFYERMTAAGFSEQAIWQAISHKITTRMAEKYGWEYERTKPKK</sequence>
<evidence type="ECO:0000259" key="1">
    <source>
        <dbReference type="Pfam" id="PF04233"/>
    </source>
</evidence>
<organism evidence="2">
    <name type="scientific">Myoviridae sp. ct31P9</name>
    <dbReference type="NCBI Taxonomy" id="2827657"/>
    <lineage>
        <taxon>Viruses</taxon>
        <taxon>Duplodnaviria</taxon>
        <taxon>Heunggongvirae</taxon>
        <taxon>Uroviricota</taxon>
        <taxon>Caudoviricetes</taxon>
    </lineage>
</organism>